<sequence length="168" mass="19538">MEGSNSSSWEKMNWFEREEMKLFIKEKCKNTAECENALLEAKKESRKMKCALYMSTIKWHRKNYPGLSHEQISMLLAENLGIMGTSEMAKLIQDHLFRKLEDPDNELWKKIDMATAEGLGLCNRQERERSPIIIMREDERATTSTQFDEAATVVIQQMQMKADGDLLL</sequence>
<proteinExistence type="predicted"/>
<name>A0A915M488_MELJA</name>
<dbReference type="AlphaFoldDB" id="A0A915M488"/>
<dbReference type="WBParaSite" id="scaffold26714_cov215.g20519">
    <property type="protein sequence ID" value="scaffold26714_cov215.g20519"/>
    <property type="gene ID" value="scaffold26714_cov215.g20519"/>
</dbReference>
<keyword evidence="1" id="KW-1185">Reference proteome</keyword>
<evidence type="ECO:0000313" key="2">
    <source>
        <dbReference type="WBParaSite" id="scaffold26714_cov215.g20519"/>
    </source>
</evidence>
<protein>
    <submittedName>
        <fullName evidence="2">Uncharacterized protein</fullName>
    </submittedName>
</protein>
<dbReference type="Proteomes" id="UP000887561">
    <property type="component" value="Unplaced"/>
</dbReference>
<organism evidence="1 2">
    <name type="scientific">Meloidogyne javanica</name>
    <name type="common">Root-knot nematode worm</name>
    <dbReference type="NCBI Taxonomy" id="6303"/>
    <lineage>
        <taxon>Eukaryota</taxon>
        <taxon>Metazoa</taxon>
        <taxon>Ecdysozoa</taxon>
        <taxon>Nematoda</taxon>
        <taxon>Chromadorea</taxon>
        <taxon>Rhabditida</taxon>
        <taxon>Tylenchina</taxon>
        <taxon>Tylenchomorpha</taxon>
        <taxon>Tylenchoidea</taxon>
        <taxon>Meloidogynidae</taxon>
        <taxon>Meloidogyninae</taxon>
        <taxon>Meloidogyne</taxon>
        <taxon>Meloidogyne incognita group</taxon>
    </lineage>
</organism>
<evidence type="ECO:0000313" key="1">
    <source>
        <dbReference type="Proteomes" id="UP000887561"/>
    </source>
</evidence>
<accession>A0A915M488</accession>
<reference evidence="2" key="1">
    <citation type="submission" date="2022-11" db="UniProtKB">
        <authorList>
            <consortium name="WormBaseParasite"/>
        </authorList>
    </citation>
    <scope>IDENTIFICATION</scope>
</reference>